<evidence type="ECO:0000256" key="6">
    <source>
        <dbReference type="ARBA" id="ARBA00022989"/>
    </source>
</evidence>
<feature type="transmembrane region" description="Helical" evidence="8">
    <location>
        <begin position="304"/>
        <end position="325"/>
    </location>
</feature>
<sequence>MRLLNFLRGGEGLTLAAVTFFALALLVFPLGLLARVGVTQDDVFSLAPLSDALASRSVWRAFTHSLESAFFSSLISLVAGTGIALAIGLTDIRWKGVFTFLLLIPMMIPPHVTAIAWIQAMGPSSPILRSLGIAPELGTTHPLYSPGGLIFLLGVQHTPLVFLVVLAALRALPREMSDAARIAGAGGGRLLRRIILPLLAPTLIAGYALAFVSALGNFGIQALLGIPARYITLPVLIWQRLASFGPSVLTDVAVIASILALLAVAVILMQMLLLRNARSTLIGPPQPPLHIRLGRMRGWTETGLALLVLGTLVLPIAALVATALVRTYGLPLNADTITLDNFAEILFRQSVTARAFLNSSLTAATAAGIIALGSILVAHFMSSPRRTVRSTGLGIATLSEMTYAIPGLVISIAFILAFLKPLPLFNVSLYNTLGIILIAYLCAFFSIALKPVSAAFVQLDPALDEAARISGACYGLRMRRIFLPLIAPAAASGAILVFLTAYNEVTVSALLWSSGNETIGTTIYNYEDGGYTTLAASMASVTVVATVLLMAALDRLGRQAPRGVVPWRM</sequence>
<feature type="domain" description="ABC transmembrane type-1" evidence="9">
    <location>
        <begin position="62"/>
        <end position="270"/>
    </location>
</feature>
<dbReference type="PANTHER" id="PTHR43357:SF3">
    <property type="entry name" value="FE(3+)-TRANSPORT SYSTEM PERMEASE PROTEIN FBPB 2"/>
    <property type="match status" value="1"/>
</dbReference>
<dbReference type="Gene3D" id="1.10.3720.10">
    <property type="entry name" value="MetI-like"/>
    <property type="match status" value="2"/>
</dbReference>
<keyword evidence="2 8" id="KW-0813">Transport</keyword>
<dbReference type="Proteomes" id="UP000030960">
    <property type="component" value="Unassembled WGS sequence"/>
</dbReference>
<proteinExistence type="inferred from homology"/>
<evidence type="ECO:0000256" key="5">
    <source>
        <dbReference type="ARBA" id="ARBA00022692"/>
    </source>
</evidence>
<accession>A0A0B3SDD3</accession>
<evidence type="ECO:0000256" key="8">
    <source>
        <dbReference type="RuleBase" id="RU363032"/>
    </source>
</evidence>
<evidence type="ECO:0000313" key="10">
    <source>
        <dbReference type="EMBL" id="KHQ54736.1"/>
    </source>
</evidence>
<dbReference type="EMBL" id="JSUQ01000002">
    <property type="protein sequence ID" value="KHQ54736.1"/>
    <property type="molecule type" value="Genomic_DNA"/>
</dbReference>
<feature type="domain" description="ABC transmembrane type-1" evidence="9">
    <location>
        <begin position="356"/>
        <end position="553"/>
    </location>
</feature>
<feature type="transmembrane region" description="Helical" evidence="8">
    <location>
        <begin position="361"/>
        <end position="381"/>
    </location>
</feature>
<protein>
    <submittedName>
        <fullName evidence="10">ABC transporter permease</fullName>
    </submittedName>
</protein>
<evidence type="ECO:0000256" key="4">
    <source>
        <dbReference type="ARBA" id="ARBA00022519"/>
    </source>
</evidence>
<organism evidence="10 11">
    <name type="scientific">Mameliella alba</name>
    <dbReference type="NCBI Taxonomy" id="561184"/>
    <lineage>
        <taxon>Bacteria</taxon>
        <taxon>Pseudomonadati</taxon>
        <taxon>Pseudomonadota</taxon>
        <taxon>Alphaproteobacteria</taxon>
        <taxon>Rhodobacterales</taxon>
        <taxon>Roseobacteraceae</taxon>
        <taxon>Mameliella</taxon>
    </lineage>
</organism>
<evidence type="ECO:0000256" key="1">
    <source>
        <dbReference type="ARBA" id="ARBA00004429"/>
    </source>
</evidence>
<evidence type="ECO:0000256" key="7">
    <source>
        <dbReference type="ARBA" id="ARBA00023136"/>
    </source>
</evidence>
<feature type="transmembrane region" description="Helical" evidence="8">
    <location>
        <begin position="149"/>
        <end position="173"/>
    </location>
</feature>
<dbReference type="GO" id="GO:0005886">
    <property type="term" value="C:plasma membrane"/>
    <property type="evidence" value="ECO:0007669"/>
    <property type="project" value="UniProtKB-SubCell"/>
</dbReference>
<feature type="transmembrane region" description="Helical" evidence="8">
    <location>
        <begin position="252"/>
        <end position="274"/>
    </location>
</feature>
<keyword evidence="7 8" id="KW-0472">Membrane</keyword>
<feature type="transmembrane region" description="Helical" evidence="8">
    <location>
        <begin position="194"/>
        <end position="215"/>
    </location>
</feature>
<keyword evidence="4" id="KW-0997">Cell inner membrane</keyword>
<evidence type="ECO:0000259" key="9">
    <source>
        <dbReference type="PROSITE" id="PS50928"/>
    </source>
</evidence>
<dbReference type="AlphaFoldDB" id="A0A0B3SDD3"/>
<dbReference type="Pfam" id="PF00528">
    <property type="entry name" value="BPD_transp_1"/>
    <property type="match status" value="2"/>
</dbReference>
<dbReference type="InterPro" id="IPR000515">
    <property type="entry name" value="MetI-like"/>
</dbReference>
<feature type="transmembrane region" description="Helical" evidence="8">
    <location>
        <begin position="481"/>
        <end position="502"/>
    </location>
</feature>
<keyword evidence="11" id="KW-1185">Reference proteome</keyword>
<keyword evidence="3" id="KW-1003">Cell membrane</keyword>
<evidence type="ECO:0000313" key="11">
    <source>
        <dbReference type="Proteomes" id="UP000030960"/>
    </source>
</evidence>
<gene>
    <name evidence="10" type="ORF">OA50_00570</name>
</gene>
<dbReference type="InterPro" id="IPR035906">
    <property type="entry name" value="MetI-like_sf"/>
</dbReference>
<dbReference type="PANTHER" id="PTHR43357">
    <property type="entry name" value="INNER MEMBRANE ABC TRANSPORTER PERMEASE PROTEIN YDCV"/>
    <property type="match status" value="1"/>
</dbReference>
<feature type="transmembrane region" description="Helical" evidence="8">
    <location>
        <begin position="97"/>
        <end position="118"/>
    </location>
</feature>
<feature type="transmembrane region" description="Helical" evidence="8">
    <location>
        <begin position="69"/>
        <end position="90"/>
    </location>
</feature>
<name>A0A0B3SDD3_9RHOB</name>
<dbReference type="CDD" id="cd06261">
    <property type="entry name" value="TM_PBP2"/>
    <property type="match status" value="2"/>
</dbReference>
<feature type="transmembrane region" description="Helical" evidence="8">
    <location>
        <begin position="534"/>
        <end position="553"/>
    </location>
</feature>
<evidence type="ECO:0000256" key="3">
    <source>
        <dbReference type="ARBA" id="ARBA00022475"/>
    </source>
</evidence>
<dbReference type="GO" id="GO:0055085">
    <property type="term" value="P:transmembrane transport"/>
    <property type="evidence" value="ECO:0007669"/>
    <property type="project" value="InterPro"/>
</dbReference>
<comment type="caution">
    <text evidence="10">The sequence shown here is derived from an EMBL/GenBank/DDBJ whole genome shotgun (WGS) entry which is preliminary data.</text>
</comment>
<dbReference type="OrthoDB" id="27542at2"/>
<dbReference type="PATRIC" id="fig|1515334.3.peg.576"/>
<comment type="similarity">
    <text evidence="8">Belongs to the binding-protein-dependent transport system permease family.</text>
</comment>
<feature type="transmembrane region" description="Helical" evidence="8">
    <location>
        <begin position="12"/>
        <end position="34"/>
    </location>
</feature>
<keyword evidence="5 8" id="KW-0812">Transmembrane</keyword>
<comment type="subcellular location">
    <subcellularLocation>
        <location evidence="1">Cell inner membrane</location>
        <topology evidence="1">Multi-pass membrane protein</topology>
    </subcellularLocation>
    <subcellularLocation>
        <location evidence="8">Cell membrane</location>
        <topology evidence="8">Multi-pass membrane protein</topology>
    </subcellularLocation>
</comment>
<reference evidence="10 11" key="1">
    <citation type="submission" date="2014-10" db="EMBL/GenBank/DDBJ databases">
        <title>Genome sequence of Ponticoccus sp. strain UMTAT08 isolated from clonal culture of toxic dinoflagellate Alexandrium tamiyavanichii.</title>
        <authorList>
            <person name="Gan H.Y."/>
            <person name="Muhd D.-D."/>
            <person name="Mohd Noor M.E."/>
            <person name="Yeong Y.S."/>
            <person name="Usup G."/>
        </authorList>
    </citation>
    <scope>NUCLEOTIDE SEQUENCE [LARGE SCALE GENOMIC DNA]</scope>
    <source>
        <strain evidence="10 11">UMTAT08</strain>
    </source>
</reference>
<dbReference type="STRING" id="561184.SAMN05216376_107178"/>
<feature type="transmembrane region" description="Helical" evidence="8">
    <location>
        <begin position="393"/>
        <end position="417"/>
    </location>
</feature>
<keyword evidence="6 8" id="KW-1133">Transmembrane helix</keyword>
<feature type="transmembrane region" description="Helical" evidence="8">
    <location>
        <begin position="429"/>
        <end position="449"/>
    </location>
</feature>
<dbReference type="RefSeq" id="WP_052244248.1">
    <property type="nucleotide sequence ID" value="NZ_JSUQ01000002.1"/>
</dbReference>
<dbReference type="PROSITE" id="PS50928">
    <property type="entry name" value="ABC_TM1"/>
    <property type="match status" value="2"/>
</dbReference>
<dbReference type="SUPFAM" id="SSF161098">
    <property type="entry name" value="MetI-like"/>
    <property type="match status" value="2"/>
</dbReference>
<evidence type="ECO:0000256" key="2">
    <source>
        <dbReference type="ARBA" id="ARBA00022448"/>
    </source>
</evidence>